<organism evidence="1 2">
    <name type="scientific">Paracoccus denitrificans</name>
    <dbReference type="NCBI Taxonomy" id="266"/>
    <lineage>
        <taxon>Bacteria</taxon>
        <taxon>Pseudomonadati</taxon>
        <taxon>Pseudomonadota</taxon>
        <taxon>Alphaproteobacteria</taxon>
        <taxon>Rhodobacterales</taxon>
        <taxon>Paracoccaceae</taxon>
        <taxon>Paracoccus</taxon>
    </lineage>
</organism>
<sequence length="92" mass="10420">MLRKMFNLAMLWKMRTDNPAFGFRRRPEVARDRFLSFEEIERLANALAVDEDQRAASIIRHCMLTGARLNAVGEMLKPRLRLVGGGDAATGT</sequence>
<evidence type="ECO:0008006" key="3">
    <source>
        <dbReference type="Google" id="ProtNLM"/>
    </source>
</evidence>
<reference evidence="1 2" key="1">
    <citation type="journal article" date="2017" name="Nat. Commun.">
        <title>In situ click chemistry generation of cyclooxygenase-2 inhibitors.</title>
        <authorList>
            <person name="Bhardwaj A."/>
            <person name="Kaur J."/>
            <person name="Wuest M."/>
            <person name="Wuest F."/>
        </authorList>
    </citation>
    <scope>NUCLEOTIDE SEQUENCE [LARGE SCALE GENOMIC DNA]</scope>
    <source>
        <strain evidence="1">S2_012_000_R3_94</strain>
    </source>
</reference>
<protein>
    <recommendedName>
        <fullName evidence="3">Tyr recombinase domain-containing protein</fullName>
    </recommendedName>
</protein>
<dbReference type="SUPFAM" id="SSF56349">
    <property type="entry name" value="DNA breaking-rejoining enzymes"/>
    <property type="match status" value="1"/>
</dbReference>
<accession>A0A533I5Y3</accession>
<proteinExistence type="predicted"/>
<evidence type="ECO:0000313" key="1">
    <source>
        <dbReference type="EMBL" id="TKW65440.1"/>
    </source>
</evidence>
<dbReference type="GO" id="GO:0003677">
    <property type="term" value="F:DNA binding"/>
    <property type="evidence" value="ECO:0007669"/>
    <property type="project" value="InterPro"/>
</dbReference>
<evidence type="ECO:0000313" key="2">
    <source>
        <dbReference type="Proteomes" id="UP000315344"/>
    </source>
</evidence>
<comment type="caution">
    <text evidence="1">The sequence shown here is derived from an EMBL/GenBank/DDBJ whole genome shotgun (WGS) entry which is preliminary data.</text>
</comment>
<dbReference type="InterPro" id="IPR011010">
    <property type="entry name" value="DNA_brk_join_enz"/>
</dbReference>
<gene>
    <name evidence="1" type="ORF">DI616_14815</name>
</gene>
<dbReference type="Proteomes" id="UP000315344">
    <property type="component" value="Unassembled WGS sequence"/>
</dbReference>
<dbReference type="AlphaFoldDB" id="A0A533I5Y3"/>
<name>A0A533I5Y3_PARDE</name>
<dbReference type="EMBL" id="VAFL01000013">
    <property type="protein sequence ID" value="TKW65440.1"/>
    <property type="molecule type" value="Genomic_DNA"/>
</dbReference>